<evidence type="ECO:0000256" key="3">
    <source>
        <dbReference type="ARBA" id="ARBA00022989"/>
    </source>
</evidence>
<evidence type="ECO:0000259" key="8">
    <source>
        <dbReference type="PROSITE" id="PS50835"/>
    </source>
</evidence>
<feature type="chain" id="PRO_5025481722" description="Ig-like domain-containing protein" evidence="7">
    <location>
        <begin position="17"/>
        <end position="125"/>
    </location>
</feature>
<dbReference type="InterPro" id="IPR013106">
    <property type="entry name" value="Ig_V-set"/>
</dbReference>
<dbReference type="AlphaFoldDB" id="A0A674MQA4"/>
<keyword evidence="5" id="KW-0675">Receptor</keyword>
<organism evidence="9 10">
    <name type="scientific">Takifugu rubripes</name>
    <name type="common">Japanese pufferfish</name>
    <name type="synonym">Fugu rubripes</name>
    <dbReference type="NCBI Taxonomy" id="31033"/>
    <lineage>
        <taxon>Eukaryota</taxon>
        <taxon>Metazoa</taxon>
        <taxon>Chordata</taxon>
        <taxon>Craniata</taxon>
        <taxon>Vertebrata</taxon>
        <taxon>Euteleostomi</taxon>
        <taxon>Actinopterygii</taxon>
        <taxon>Neopterygii</taxon>
        <taxon>Teleostei</taxon>
        <taxon>Neoteleostei</taxon>
        <taxon>Acanthomorphata</taxon>
        <taxon>Eupercaria</taxon>
        <taxon>Tetraodontiformes</taxon>
        <taxon>Tetradontoidea</taxon>
        <taxon>Tetraodontidae</taxon>
        <taxon>Takifugu</taxon>
    </lineage>
</organism>
<dbReference type="SMART" id="SM00409">
    <property type="entry name" value="IG"/>
    <property type="match status" value="1"/>
</dbReference>
<dbReference type="Pfam" id="PF07686">
    <property type="entry name" value="V-set"/>
    <property type="match status" value="1"/>
</dbReference>
<dbReference type="InterPro" id="IPR036179">
    <property type="entry name" value="Ig-like_dom_sf"/>
</dbReference>
<proteinExistence type="predicted"/>
<feature type="domain" description="Ig-like" evidence="8">
    <location>
        <begin position="16"/>
        <end position="124"/>
    </location>
</feature>
<dbReference type="SMART" id="SM00406">
    <property type="entry name" value="IGv"/>
    <property type="match status" value="1"/>
</dbReference>
<dbReference type="OMA" id="RSWSPCF"/>
<evidence type="ECO:0000256" key="2">
    <source>
        <dbReference type="ARBA" id="ARBA00022692"/>
    </source>
</evidence>
<dbReference type="InterPro" id="IPR051117">
    <property type="entry name" value="TRG_var/const_region"/>
</dbReference>
<dbReference type="PANTHER" id="PTHR19256">
    <property type="entry name" value="T-CELL RECEPTOR GAMMA CHAIN"/>
    <property type="match status" value="1"/>
</dbReference>
<dbReference type="GO" id="GO:0016020">
    <property type="term" value="C:membrane"/>
    <property type="evidence" value="ECO:0007669"/>
    <property type="project" value="UniProtKB-SubCell"/>
</dbReference>
<dbReference type="PANTHER" id="PTHR19256:SF65">
    <property type="entry name" value="T CELL RECEPTOR GAMMA CONSTANT 1-RELATED"/>
    <property type="match status" value="1"/>
</dbReference>
<keyword evidence="10" id="KW-1185">Reference proteome</keyword>
<evidence type="ECO:0000313" key="9">
    <source>
        <dbReference type="Ensembl" id="ENSTRUP00000063184.1"/>
    </source>
</evidence>
<keyword evidence="3" id="KW-1133">Transmembrane helix</keyword>
<evidence type="ECO:0000256" key="5">
    <source>
        <dbReference type="ARBA" id="ARBA00023170"/>
    </source>
</evidence>
<dbReference type="CDD" id="cd00099">
    <property type="entry name" value="IgV"/>
    <property type="match status" value="1"/>
</dbReference>
<name>A0A674MQA4_TAKRU</name>
<dbReference type="InterPro" id="IPR013783">
    <property type="entry name" value="Ig-like_fold"/>
</dbReference>
<keyword evidence="2" id="KW-0812">Transmembrane</keyword>
<feature type="signal peptide" evidence="7">
    <location>
        <begin position="1"/>
        <end position="16"/>
    </location>
</feature>
<evidence type="ECO:0000256" key="4">
    <source>
        <dbReference type="ARBA" id="ARBA00023136"/>
    </source>
</evidence>
<reference evidence="9" key="3">
    <citation type="submission" date="2025-09" db="UniProtKB">
        <authorList>
            <consortium name="Ensembl"/>
        </authorList>
    </citation>
    <scope>IDENTIFICATION</scope>
</reference>
<accession>A0A674MQA4</accession>
<dbReference type="PROSITE" id="PS50835">
    <property type="entry name" value="IG_LIKE"/>
    <property type="match status" value="1"/>
</dbReference>
<dbReference type="Ensembl" id="ENSTRUT00000076370.1">
    <property type="protein sequence ID" value="ENSTRUP00000063184.1"/>
    <property type="gene ID" value="ENSTRUG00000032175.1"/>
</dbReference>
<keyword evidence="4" id="KW-0472">Membrane</keyword>
<dbReference type="GeneTree" id="ENSGT00940000165634"/>
<reference evidence="9 10" key="1">
    <citation type="journal article" date="2011" name="Genome Biol. Evol.">
        <title>Integration of the genetic map and genome assembly of fugu facilitates insights into distinct features of genome evolution in teleosts and mammals.</title>
        <authorList>
            <person name="Kai W."/>
            <person name="Kikuchi K."/>
            <person name="Tohari S."/>
            <person name="Chew A.K."/>
            <person name="Tay A."/>
            <person name="Fujiwara A."/>
            <person name="Hosoya S."/>
            <person name="Suetake H."/>
            <person name="Naruse K."/>
            <person name="Brenner S."/>
            <person name="Suzuki Y."/>
            <person name="Venkatesh B."/>
        </authorList>
    </citation>
    <scope>NUCLEOTIDE SEQUENCE [LARGE SCALE GENOMIC DNA]</scope>
</reference>
<dbReference type="SUPFAM" id="SSF48726">
    <property type="entry name" value="Immunoglobulin"/>
    <property type="match status" value="1"/>
</dbReference>
<dbReference type="Gene3D" id="2.60.40.10">
    <property type="entry name" value="Immunoglobulins"/>
    <property type="match status" value="1"/>
</dbReference>
<evidence type="ECO:0000256" key="7">
    <source>
        <dbReference type="SAM" id="SignalP"/>
    </source>
</evidence>
<dbReference type="InterPro" id="IPR003599">
    <property type="entry name" value="Ig_sub"/>
</dbReference>
<keyword evidence="6" id="KW-0393">Immunoglobulin domain</keyword>
<sequence length="125" mass="13664">MLESLCTLITALTCESAVTVLTQKPTVVSLSRGESVTMDCNLGTVTDDSGRWYKQVPGGVPQFVLSWYHVWSSVIYGSGFSSPRFTSTHQSTSDYRLMINNLEEGDSAVYYCGTWDGSASEVVSQ</sequence>
<evidence type="ECO:0000256" key="1">
    <source>
        <dbReference type="ARBA" id="ARBA00004370"/>
    </source>
</evidence>
<keyword evidence="7" id="KW-0732">Signal</keyword>
<reference evidence="9" key="2">
    <citation type="submission" date="2025-08" db="UniProtKB">
        <authorList>
            <consortium name="Ensembl"/>
        </authorList>
    </citation>
    <scope>IDENTIFICATION</scope>
</reference>
<comment type="subcellular location">
    <subcellularLocation>
        <location evidence="1">Membrane</location>
    </subcellularLocation>
</comment>
<dbReference type="Proteomes" id="UP000005226">
    <property type="component" value="Chromosome 5"/>
</dbReference>
<dbReference type="InParanoid" id="A0A674MQA4"/>
<protein>
    <recommendedName>
        <fullName evidence="8">Ig-like domain-containing protein</fullName>
    </recommendedName>
</protein>
<evidence type="ECO:0000313" key="10">
    <source>
        <dbReference type="Proteomes" id="UP000005226"/>
    </source>
</evidence>
<evidence type="ECO:0000256" key="6">
    <source>
        <dbReference type="ARBA" id="ARBA00023319"/>
    </source>
</evidence>
<dbReference type="InterPro" id="IPR007110">
    <property type="entry name" value="Ig-like_dom"/>
</dbReference>